<dbReference type="AlphaFoldDB" id="A0AAD9JHP8"/>
<comment type="caution">
    <text evidence="2">Lacks conserved residue(s) required for the propagation of feature annotation.</text>
</comment>
<dbReference type="SUPFAM" id="SSF57424">
    <property type="entry name" value="LDL receptor-like module"/>
    <property type="match status" value="1"/>
</dbReference>
<dbReference type="SMART" id="SM00192">
    <property type="entry name" value="LDLa"/>
    <property type="match status" value="1"/>
</dbReference>
<dbReference type="Pfam" id="PF00057">
    <property type="entry name" value="Ldl_recept_a"/>
    <property type="match status" value="1"/>
</dbReference>
<dbReference type="PANTHER" id="PTHR24652">
    <property type="entry name" value="LOW-DENSITY LIPOPROTEIN RECEPTOR CLASS A DOMAIN-CONTAINING PROTEIN 2"/>
    <property type="match status" value="1"/>
</dbReference>
<dbReference type="Pfam" id="PF00629">
    <property type="entry name" value="MAM"/>
    <property type="match status" value="1"/>
</dbReference>
<proteinExistence type="predicted"/>
<dbReference type="InterPro" id="IPR042333">
    <property type="entry name" value="LRAD2/Mig-13-like"/>
</dbReference>
<gene>
    <name evidence="4" type="ORF">LSH36_330g03013</name>
</gene>
<dbReference type="Gene3D" id="4.10.400.10">
    <property type="entry name" value="Low-density Lipoprotein Receptor"/>
    <property type="match status" value="1"/>
</dbReference>
<feature type="disulfide bond" evidence="2">
    <location>
        <begin position="32"/>
        <end position="44"/>
    </location>
</feature>
<dbReference type="PROSITE" id="PS50068">
    <property type="entry name" value="LDLRA_2"/>
    <property type="match status" value="1"/>
</dbReference>
<evidence type="ECO:0000259" key="3">
    <source>
        <dbReference type="PROSITE" id="PS50060"/>
    </source>
</evidence>
<evidence type="ECO:0000313" key="5">
    <source>
        <dbReference type="Proteomes" id="UP001208570"/>
    </source>
</evidence>
<dbReference type="CDD" id="cd00112">
    <property type="entry name" value="LDLa"/>
    <property type="match status" value="1"/>
</dbReference>
<feature type="disulfide bond" evidence="2">
    <location>
        <begin position="39"/>
        <end position="57"/>
    </location>
</feature>
<keyword evidence="5" id="KW-1185">Reference proteome</keyword>
<dbReference type="Proteomes" id="UP001208570">
    <property type="component" value="Unassembled WGS sequence"/>
</dbReference>
<dbReference type="EMBL" id="JAODUP010000330">
    <property type="protein sequence ID" value="KAK2152370.1"/>
    <property type="molecule type" value="Genomic_DNA"/>
</dbReference>
<organism evidence="4 5">
    <name type="scientific">Paralvinella palmiformis</name>
    <dbReference type="NCBI Taxonomy" id="53620"/>
    <lineage>
        <taxon>Eukaryota</taxon>
        <taxon>Metazoa</taxon>
        <taxon>Spiralia</taxon>
        <taxon>Lophotrochozoa</taxon>
        <taxon>Annelida</taxon>
        <taxon>Polychaeta</taxon>
        <taxon>Sedentaria</taxon>
        <taxon>Canalipalpata</taxon>
        <taxon>Terebellida</taxon>
        <taxon>Terebelliformia</taxon>
        <taxon>Alvinellidae</taxon>
        <taxon>Paralvinella</taxon>
    </lineage>
</organism>
<dbReference type="Gene3D" id="2.60.120.200">
    <property type="match status" value="1"/>
</dbReference>
<dbReference type="FunFam" id="4.10.400.10:FF:000011">
    <property type="entry name" value="Low-density lipoprotein receptor-related protein 1"/>
    <property type="match status" value="1"/>
</dbReference>
<dbReference type="GO" id="GO:0016020">
    <property type="term" value="C:membrane"/>
    <property type="evidence" value="ECO:0007669"/>
    <property type="project" value="InterPro"/>
</dbReference>
<dbReference type="PROSITE" id="PS50060">
    <property type="entry name" value="MAM_2"/>
    <property type="match status" value="1"/>
</dbReference>
<dbReference type="InterPro" id="IPR002172">
    <property type="entry name" value="LDrepeatLR_classA_rpt"/>
</dbReference>
<dbReference type="SUPFAM" id="SSF49899">
    <property type="entry name" value="Concanavalin A-like lectins/glucanases"/>
    <property type="match status" value="1"/>
</dbReference>
<evidence type="ECO:0000256" key="1">
    <source>
        <dbReference type="ARBA" id="ARBA00023157"/>
    </source>
</evidence>
<reference evidence="4" key="1">
    <citation type="journal article" date="2023" name="Mol. Biol. Evol.">
        <title>Third-Generation Sequencing Reveals the Adaptive Role of the Epigenome in Three Deep-Sea Polychaetes.</title>
        <authorList>
            <person name="Perez M."/>
            <person name="Aroh O."/>
            <person name="Sun Y."/>
            <person name="Lan Y."/>
            <person name="Juniper S.K."/>
            <person name="Young C.R."/>
            <person name="Angers B."/>
            <person name="Qian P.Y."/>
        </authorList>
    </citation>
    <scope>NUCLEOTIDE SEQUENCE</scope>
    <source>
        <strain evidence="4">P08H-3</strain>
    </source>
</reference>
<name>A0AAD9JHP8_9ANNE</name>
<keyword evidence="1 2" id="KW-1015">Disulfide bond</keyword>
<dbReference type="InterPro" id="IPR013320">
    <property type="entry name" value="ConA-like_dom_sf"/>
</dbReference>
<dbReference type="PANTHER" id="PTHR24652:SF69">
    <property type="entry name" value="CUB DOMAIN-CONTAINING PROTEIN"/>
    <property type="match status" value="1"/>
</dbReference>
<evidence type="ECO:0000256" key="2">
    <source>
        <dbReference type="PROSITE-ProRule" id="PRU00124"/>
    </source>
</evidence>
<feature type="domain" description="MAM" evidence="3">
    <location>
        <begin position="81"/>
        <end position="201"/>
    </location>
</feature>
<accession>A0AAD9JHP8</accession>
<evidence type="ECO:0000313" key="4">
    <source>
        <dbReference type="EMBL" id="KAK2152370.1"/>
    </source>
</evidence>
<protein>
    <recommendedName>
        <fullName evidence="3">MAM domain-containing protein</fullName>
    </recommendedName>
</protein>
<dbReference type="InterPro" id="IPR000998">
    <property type="entry name" value="MAM_dom"/>
</dbReference>
<sequence>MDPSSSASGMSLFTFKRAVPIEQTDNCHGVPCYPGQFTCFNRKCIPISLTCDATDDCGDGSDESYMHARCEGRDLLSIDLLSCDFELDICGFLGLSSWKPDSGYALGPAEDHTLGINGHYLRTQFTDQMPGTRINFFSQTLESFPARSLCLSFWYYSVDDNRGETNASGGGDELLSVRFGPTVIWRTNSPTNAWHSANVVVIRDDNVHRNQAMHTLLRTRPITERSDCPWYTDKLHEAKRLRRKLERRWKKIYRDQCIVANKFLKQTRIAYYSEKIIACAHDKVAKQLLGDRGSTSVPQTRYPSELTEMFSSFFINKIQNIRRDLLTDQTHSIDQDIDTSSVNTPLERFTHA</sequence>
<comment type="caution">
    <text evidence="4">The sequence shown here is derived from an EMBL/GenBank/DDBJ whole genome shotgun (WGS) entry which is preliminary data.</text>
</comment>
<dbReference type="InterPro" id="IPR036055">
    <property type="entry name" value="LDL_receptor-like_sf"/>
</dbReference>